<dbReference type="KEGG" id="beq:BEWA_045800"/>
<organism evidence="3 4">
    <name type="scientific">Theileria equi strain WA</name>
    <dbReference type="NCBI Taxonomy" id="1537102"/>
    <lineage>
        <taxon>Eukaryota</taxon>
        <taxon>Sar</taxon>
        <taxon>Alveolata</taxon>
        <taxon>Apicomplexa</taxon>
        <taxon>Aconoidasida</taxon>
        <taxon>Piroplasmida</taxon>
        <taxon>Theileriidae</taxon>
        <taxon>Theileria</taxon>
    </lineage>
</organism>
<comment type="caution">
    <text evidence="3">The sequence shown here is derived from an EMBL/GenBank/DDBJ whole genome shotgun (WGS) entry which is preliminary data.</text>
</comment>
<dbReference type="GO" id="GO:0005525">
    <property type="term" value="F:GTP binding"/>
    <property type="evidence" value="ECO:0007669"/>
    <property type="project" value="InterPro"/>
</dbReference>
<dbReference type="AlphaFoldDB" id="L1L9E6"/>
<feature type="compositionally biased region" description="Basic and acidic residues" evidence="2">
    <location>
        <begin position="1"/>
        <end position="15"/>
    </location>
</feature>
<evidence type="ECO:0000256" key="1">
    <source>
        <dbReference type="ARBA" id="ARBA00022741"/>
    </source>
</evidence>
<dbReference type="OrthoDB" id="63533at2759"/>
<dbReference type="SMART" id="SM00173">
    <property type="entry name" value="RAS"/>
    <property type="match status" value="1"/>
</dbReference>
<dbReference type="Gene3D" id="3.40.50.300">
    <property type="entry name" value="P-loop containing nucleotide triphosphate hydrolases"/>
    <property type="match status" value="1"/>
</dbReference>
<dbReference type="SMART" id="SM00175">
    <property type="entry name" value="RAB"/>
    <property type="match status" value="1"/>
</dbReference>
<dbReference type="PROSITE" id="PS51419">
    <property type="entry name" value="RAB"/>
    <property type="match status" value="1"/>
</dbReference>
<accession>L1L9E6</accession>
<evidence type="ECO:0000313" key="4">
    <source>
        <dbReference type="Proteomes" id="UP000031512"/>
    </source>
</evidence>
<evidence type="ECO:0000313" key="3">
    <source>
        <dbReference type="EMBL" id="EKX72116.1"/>
    </source>
</evidence>
<dbReference type="NCBIfam" id="TIGR00231">
    <property type="entry name" value="small_GTP"/>
    <property type="match status" value="1"/>
</dbReference>
<dbReference type="SMART" id="SM00176">
    <property type="entry name" value="RAN"/>
    <property type="match status" value="1"/>
</dbReference>
<proteinExistence type="predicted"/>
<dbReference type="SUPFAM" id="SSF52540">
    <property type="entry name" value="P-loop containing nucleoside triphosphate hydrolases"/>
    <property type="match status" value="1"/>
</dbReference>
<dbReference type="eggNOG" id="KOG0092">
    <property type="taxonomic scope" value="Eukaryota"/>
</dbReference>
<dbReference type="InterPro" id="IPR027417">
    <property type="entry name" value="P-loop_NTPase"/>
</dbReference>
<dbReference type="InterPro" id="IPR005225">
    <property type="entry name" value="Small_GTP-bd"/>
</dbReference>
<dbReference type="RefSeq" id="XP_004831568.1">
    <property type="nucleotide sequence ID" value="XM_004831511.1"/>
</dbReference>
<keyword evidence="3" id="KW-0378">Hydrolase</keyword>
<dbReference type="GO" id="GO:0004767">
    <property type="term" value="F:sphingomyelin phosphodiesterase activity"/>
    <property type="evidence" value="ECO:0007669"/>
    <property type="project" value="UniProtKB-EC"/>
</dbReference>
<dbReference type="CDD" id="cd01860">
    <property type="entry name" value="Rab5_related"/>
    <property type="match status" value="1"/>
</dbReference>
<dbReference type="PRINTS" id="PR00449">
    <property type="entry name" value="RASTRNSFRMNG"/>
</dbReference>
<dbReference type="PANTHER" id="PTHR47978">
    <property type="match status" value="1"/>
</dbReference>
<dbReference type="GeneID" id="15804228"/>
<feature type="compositionally biased region" description="Basic and acidic residues" evidence="2">
    <location>
        <begin position="39"/>
        <end position="57"/>
    </location>
</feature>
<keyword evidence="1" id="KW-0547">Nucleotide-binding</keyword>
<dbReference type="EC" id="3.1.4.12" evidence="3"/>
<reference evidence="3 4" key="1">
    <citation type="journal article" date="2012" name="BMC Genomics">
        <title>Comparative genomic analysis and phylogenetic position of Theileria equi.</title>
        <authorList>
            <person name="Kappmeyer L.S."/>
            <person name="Thiagarajan M."/>
            <person name="Herndon D.R."/>
            <person name="Ramsay J.D."/>
            <person name="Caler E."/>
            <person name="Djikeng A."/>
            <person name="Gillespie J.J."/>
            <person name="Lau A.O."/>
            <person name="Roalson E.H."/>
            <person name="Silva J.C."/>
            <person name="Silva M.G."/>
            <person name="Suarez C.E."/>
            <person name="Ueti M.W."/>
            <person name="Nene V.M."/>
            <person name="Mealey R.H."/>
            <person name="Knowles D.P."/>
            <person name="Brayton K.A."/>
        </authorList>
    </citation>
    <scope>NUCLEOTIDE SEQUENCE [LARGE SCALE GENOMIC DNA]</scope>
    <source>
        <strain evidence="3 4">WA</strain>
    </source>
</reference>
<dbReference type="STRING" id="1537102.L1L9E6"/>
<name>L1L9E6_THEEQ</name>
<dbReference type="Proteomes" id="UP000031512">
    <property type="component" value="Unassembled WGS sequence"/>
</dbReference>
<dbReference type="InterPro" id="IPR001806">
    <property type="entry name" value="Small_GTPase"/>
</dbReference>
<sequence length="257" mass="29251">MSRDGLEEPPFDKATKNRKSWLSGFEGVPGFDLSGLGTGKKEESRMGSEKFGRERKREGEKGKDKVFHYKLVILGDAFVGKSCIVSRFVKDEFVDQQSTIGSAFVKHTIKVDDATIIFEIWDTAGQERYRTLAPMYYRGSAAAIIVYDITVRDSFDQAKSWIQELKSYVEPNIVLGLAGNKVDLEDQRSVNLDIVKEFAKANDCIFMETSAKTGHNINKLFMELARKIPREKRVNDFQSGFRIDFRNTTTNLRCCTR</sequence>
<dbReference type="Pfam" id="PF00071">
    <property type="entry name" value="Ras"/>
    <property type="match status" value="1"/>
</dbReference>
<dbReference type="GO" id="GO:0003924">
    <property type="term" value="F:GTPase activity"/>
    <property type="evidence" value="ECO:0007669"/>
    <property type="project" value="InterPro"/>
</dbReference>
<dbReference type="VEuPathDB" id="PiroplasmaDB:BEWA_045800"/>
<evidence type="ECO:0000256" key="2">
    <source>
        <dbReference type="SAM" id="MobiDB-lite"/>
    </source>
</evidence>
<keyword evidence="4" id="KW-1185">Reference proteome</keyword>
<feature type="region of interest" description="Disordered" evidence="2">
    <location>
        <begin position="1"/>
        <end position="57"/>
    </location>
</feature>
<dbReference type="SMART" id="SM00174">
    <property type="entry name" value="RHO"/>
    <property type="match status" value="1"/>
</dbReference>
<protein>
    <submittedName>
        <fullName evidence="3">Ras family Rab small STP-binding protein</fullName>
        <ecNumber evidence="3">3.1.4.12</ecNumber>
    </submittedName>
</protein>
<dbReference type="EMBL" id="ACOU01000007">
    <property type="protein sequence ID" value="EKX72116.1"/>
    <property type="molecule type" value="Genomic_DNA"/>
</dbReference>
<gene>
    <name evidence="3" type="ORF">BEWA_045800</name>
</gene>
<dbReference type="PROSITE" id="PS51421">
    <property type="entry name" value="RAS"/>
    <property type="match status" value="1"/>
</dbReference>
<dbReference type="FunFam" id="3.40.50.300:FF:000823">
    <property type="entry name" value="Small GTPase RAB, putative"/>
    <property type="match status" value="1"/>
</dbReference>